<evidence type="ECO:0000313" key="2">
    <source>
        <dbReference type="EMBL" id="SFF27543.1"/>
    </source>
</evidence>
<dbReference type="AlphaFoldDB" id="A0A1I2HDU7"/>
<sequence length="194" mass="19239">MTATPALSVLLARRPGRSSSRARGFAIVLGVRRLAVVLVLAACRPPSLPAVTEGDTAGATATAGTGSSSTTGCMQSGDCETDAICVAEYGPTTGELGGERGPAQCADESACIGALDLTRWCIDHQSCCGDLRCRIADGICEPPDLGVSTGETTTDGDTTTTTSTSTGDTTTSTTTGDTTTTTGTAGSTSSTSAG</sequence>
<feature type="compositionally biased region" description="Low complexity" evidence="1">
    <location>
        <begin position="148"/>
        <end position="194"/>
    </location>
</feature>
<reference evidence="3" key="1">
    <citation type="submission" date="2016-10" db="EMBL/GenBank/DDBJ databases">
        <authorList>
            <person name="Varghese N."/>
            <person name="Submissions S."/>
        </authorList>
    </citation>
    <scope>NUCLEOTIDE SEQUENCE [LARGE SCALE GENOMIC DNA]</scope>
    <source>
        <strain evidence="3">ATCC 25963</strain>
    </source>
</reference>
<accession>A0A1I2HDU7</accession>
<evidence type="ECO:0000313" key="3">
    <source>
        <dbReference type="Proteomes" id="UP000199400"/>
    </source>
</evidence>
<protein>
    <submittedName>
        <fullName evidence="2">Uncharacterized protein</fullName>
    </submittedName>
</protein>
<feature type="region of interest" description="Disordered" evidence="1">
    <location>
        <begin position="144"/>
        <end position="194"/>
    </location>
</feature>
<dbReference type="STRING" id="54.SAMN02745121_07873"/>
<dbReference type="EMBL" id="FOMX01000041">
    <property type="protein sequence ID" value="SFF27543.1"/>
    <property type="molecule type" value="Genomic_DNA"/>
</dbReference>
<gene>
    <name evidence="2" type="ORF">SAMN02745121_07873</name>
</gene>
<proteinExistence type="predicted"/>
<keyword evidence="3" id="KW-1185">Reference proteome</keyword>
<dbReference type="Proteomes" id="UP000199400">
    <property type="component" value="Unassembled WGS sequence"/>
</dbReference>
<name>A0A1I2HDU7_9BACT</name>
<organism evidence="2 3">
    <name type="scientific">Nannocystis exedens</name>
    <dbReference type="NCBI Taxonomy" id="54"/>
    <lineage>
        <taxon>Bacteria</taxon>
        <taxon>Pseudomonadati</taxon>
        <taxon>Myxococcota</taxon>
        <taxon>Polyangia</taxon>
        <taxon>Nannocystales</taxon>
        <taxon>Nannocystaceae</taxon>
        <taxon>Nannocystis</taxon>
    </lineage>
</organism>
<evidence type="ECO:0000256" key="1">
    <source>
        <dbReference type="SAM" id="MobiDB-lite"/>
    </source>
</evidence>